<organism evidence="1 2">
    <name type="scientific">Jimgerdemannia flammicorona</name>
    <dbReference type="NCBI Taxonomy" id="994334"/>
    <lineage>
        <taxon>Eukaryota</taxon>
        <taxon>Fungi</taxon>
        <taxon>Fungi incertae sedis</taxon>
        <taxon>Mucoromycota</taxon>
        <taxon>Mucoromycotina</taxon>
        <taxon>Endogonomycetes</taxon>
        <taxon>Endogonales</taxon>
        <taxon>Endogonaceae</taxon>
        <taxon>Jimgerdemannia</taxon>
    </lineage>
</organism>
<sequence>MRGIPVLCSDVGGLLESKCGVTDGIVHVERITGLERELDEEAMRKCGPYKVPPQDPTPWIQQIRLLYTSRLHYDRMATAGCRAARDWIRSIDEGAYERCLVELREEHLRRFGEEATTGEKGFIEKGEGGLTLHKKTPFFVVPVAERPMVVKRWLFLKGWGGTGGAADGESDVTGHSRGLWRMAMHMKLQTFRIHACRNYFC</sequence>
<evidence type="ECO:0000313" key="1">
    <source>
        <dbReference type="EMBL" id="RUS31343.1"/>
    </source>
</evidence>
<accession>A0A433QNI6</accession>
<gene>
    <name evidence="1" type="ORF">BC938DRAFT_478023</name>
</gene>
<proteinExistence type="predicted"/>
<dbReference type="AlphaFoldDB" id="A0A433QNI6"/>
<keyword evidence="2" id="KW-1185">Reference proteome</keyword>
<dbReference type="EMBL" id="RBNJ01003062">
    <property type="protein sequence ID" value="RUS31343.1"/>
    <property type="molecule type" value="Genomic_DNA"/>
</dbReference>
<dbReference type="Proteomes" id="UP000274822">
    <property type="component" value="Unassembled WGS sequence"/>
</dbReference>
<protein>
    <submittedName>
        <fullName evidence="1">Uncharacterized protein</fullName>
    </submittedName>
</protein>
<comment type="caution">
    <text evidence="1">The sequence shown here is derived from an EMBL/GenBank/DDBJ whole genome shotgun (WGS) entry which is preliminary data.</text>
</comment>
<name>A0A433QNI6_9FUNG</name>
<reference evidence="1 2" key="1">
    <citation type="journal article" date="2018" name="New Phytol.">
        <title>Phylogenomics of Endogonaceae and evolution of mycorrhizas within Mucoromycota.</title>
        <authorList>
            <person name="Chang Y."/>
            <person name="Desiro A."/>
            <person name="Na H."/>
            <person name="Sandor L."/>
            <person name="Lipzen A."/>
            <person name="Clum A."/>
            <person name="Barry K."/>
            <person name="Grigoriev I.V."/>
            <person name="Martin F.M."/>
            <person name="Stajich J.E."/>
            <person name="Smith M.E."/>
            <person name="Bonito G."/>
            <person name="Spatafora J.W."/>
        </authorList>
    </citation>
    <scope>NUCLEOTIDE SEQUENCE [LARGE SCALE GENOMIC DNA]</scope>
    <source>
        <strain evidence="1 2">AD002</strain>
    </source>
</reference>
<evidence type="ECO:0000313" key="2">
    <source>
        <dbReference type="Proteomes" id="UP000274822"/>
    </source>
</evidence>